<accession>A0AAP0GEJ3</accession>
<dbReference type="EMBL" id="JBBWWQ010000002">
    <property type="protein sequence ID" value="KAK8954652.1"/>
    <property type="molecule type" value="Genomic_DNA"/>
</dbReference>
<gene>
    <name evidence="2" type="ORF">KSP39_PZI002338</name>
</gene>
<dbReference type="AlphaFoldDB" id="A0AAP0GEJ3"/>
<keyword evidence="3" id="KW-1185">Reference proteome</keyword>
<feature type="region of interest" description="Disordered" evidence="1">
    <location>
        <begin position="43"/>
        <end position="69"/>
    </location>
</feature>
<dbReference type="Proteomes" id="UP001418222">
    <property type="component" value="Unassembled WGS sequence"/>
</dbReference>
<comment type="caution">
    <text evidence="2">The sequence shown here is derived from an EMBL/GenBank/DDBJ whole genome shotgun (WGS) entry which is preliminary data.</text>
</comment>
<evidence type="ECO:0000313" key="2">
    <source>
        <dbReference type="EMBL" id="KAK8954652.1"/>
    </source>
</evidence>
<evidence type="ECO:0000313" key="3">
    <source>
        <dbReference type="Proteomes" id="UP001418222"/>
    </source>
</evidence>
<proteinExistence type="predicted"/>
<reference evidence="2 3" key="1">
    <citation type="journal article" date="2022" name="Nat. Plants">
        <title>Genomes of leafy and leafless Platanthera orchids illuminate the evolution of mycoheterotrophy.</title>
        <authorList>
            <person name="Li M.H."/>
            <person name="Liu K.W."/>
            <person name="Li Z."/>
            <person name="Lu H.C."/>
            <person name="Ye Q.L."/>
            <person name="Zhang D."/>
            <person name="Wang J.Y."/>
            <person name="Li Y.F."/>
            <person name="Zhong Z.M."/>
            <person name="Liu X."/>
            <person name="Yu X."/>
            <person name="Liu D.K."/>
            <person name="Tu X.D."/>
            <person name="Liu B."/>
            <person name="Hao Y."/>
            <person name="Liao X.Y."/>
            <person name="Jiang Y.T."/>
            <person name="Sun W.H."/>
            <person name="Chen J."/>
            <person name="Chen Y.Q."/>
            <person name="Ai Y."/>
            <person name="Zhai J.W."/>
            <person name="Wu S.S."/>
            <person name="Zhou Z."/>
            <person name="Hsiao Y.Y."/>
            <person name="Wu W.L."/>
            <person name="Chen Y.Y."/>
            <person name="Lin Y.F."/>
            <person name="Hsu J.L."/>
            <person name="Li C.Y."/>
            <person name="Wang Z.W."/>
            <person name="Zhao X."/>
            <person name="Zhong W.Y."/>
            <person name="Ma X.K."/>
            <person name="Ma L."/>
            <person name="Huang J."/>
            <person name="Chen G.Z."/>
            <person name="Huang M.Z."/>
            <person name="Huang L."/>
            <person name="Peng D.H."/>
            <person name="Luo Y.B."/>
            <person name="Zou S.Q."/>
            <person name="Chen S.P."/>
            <person name="Lan S."/>
            <person name="Tsai W.C."/>
            <person name="Van de Peer Y."/>
            <person name="Liu Z.J."/>
        </authorList>
    </citation>
    <scope>NUCLEOTIDE SEQUENCE [LARGE SCALE GENOMIC DNA]</scope>
    <source>
        <strain evidence="2">Lor287</strain>
    </source>
</reference>
<evidence type="ECO:0000256" key="1">
    <source>
        <dbReference type="SAM" id="MobiDB-lite"/>
    </source>
</evidence>
<feature type="compositionally biased region" description="Basic and acidic residues" evidence="1">
    <location>
        <begin position="46"/>
        <end position="63"/>
    </location>
</feature>
<dbReference type="PANTHER" id="PTHR33181:SF17">
    <property type="entry name" value="OS01G0778500 PROTEIN"/>
    <property type="match status" value="1"/>
</dbReference>
<name>A0AAP0GEJ3_9ASPA</name>
<sequence length="213" mass="23367">MSSTIGVTRARSVSFIPSLNNAGSTLMTNVLGARALPNSKSLLTELDNKPPTRNSSFDHDSCSPHKNVGTRKFPVHKNSGREYLALDKLFTVIIGPVALYRTFLPNSLTNHGRMREEFVGEVSSSPTTSTGSSERVCLAKSARGRVTSLLKKQALTGRAPGFMAPFGEQYLGRGIYSLYDDVKSCPCEDVHVLWSILVEQHSKEFLPQLSLKH</sequence>
<dbReference type="PANTHER" id="PTHR33181">
    <property type="entry name" value="OS01G0778500 PROTEIN"/>
    <property type="match status" value="1"/>
</dbReference>
<protein>
    <submittedName>
        <fullName evidence="2">Uncharacterized protein</fullName>
    </submittedName>
</protein>
<organism evidence="2 3">
    <name type="scientific">Platanthera zijinensis</name>
    <dbReference type="NCBI Taxonomy" id="2320716"/>
    <lineage>
        <taxon>Eukaryota</taxon>
        <taxon>Viridiplantae</taxon>
        <taxon>Streptophyta</taxon>
        <taxon>Embryophyta</taxon>
        <taxon>Tracheophyta</taxon>
        <taxon>Spermatophyta</taxon>
        <taxon>Magnoliopsida</taxon>
        <taxon>Liliopsida</taxon>
        <taxon>Asparagales</taxon>
        <taxon>Orchidaceae</taxon>
        <taxon>Orchidoideae</taxon>
        <taxon>Orchideae</taxon>
        <taxon>Orchidinae</taxon>
        <taxon>Platanthera</taxon>
    </lineage>
</organism>